<dbReference type="Pfam" id="PF00109">
    <property type="entry name" value="ketoacyl-synt"/>
    <property type="match status" value="1"/>
</dbReference>
<keyword evidence="4" id="KW-0677">Repeat</keyword>
<dbReference type="GO" id="GO:0004312">
    <property type="term" value="F:fatty acid synthase activity"/>
    <property type="evidence" value="ECO:0007669"/>
    <property type="project" value="TreeGrafter"/>
</dbReference>
<reference evidence="12" key="1">
    <citation type="journal article" date="2018" name="BMC Genomics">
        <title>Comparative genomics of the wheat fungal pathogen Pyrenophora tritici-repentis reveals chromosomal variations and genome plasticity.</title>
        <authorList>
            <person name="Moolhuijzen P."/>
            <person name="See P.T."/>
            <person name="Hane J.K."/>
            <person name="Shi G."/>
            <person name="Liu Z."/>
            <person name="Oliver R.P."/>
            <person name="Moffat C.S."/>
        </authorList>
    </citation>
    <scope>NUCLEOTIDE SEQUENCE [LARGE SCALE GENOMIC DNA]</scope>
    <source>
        <strain evidence="12">M4</strain>
    </source>
</reference>
<dbReference type="Pfam" id="PF00698">
    <property type="entry name" value="Acyl_transf_1"/>
    <property type="match status" value="1"/>
</dbReference>
<evidence type="ECO:0000256" key="6">
    <source>
        <dbReference type="ARBA" id="ARBA00023268"/>
    </source>
</evidence>
<dbReference type="Gene3D" id="3.10.129.110">
    <property type="entry name" value="Polyketide synthase dehydratase"/>
    <property type="match status" value="1"/>
</dbReference>
<dbReference type="SMART" id="SM00825">
    <property type="entry name" value="PKS_KS"/>
    <property type="match status" value="1"/>
</dbReference>
<dbReference type="Pfam" id="PF13602">
    <property type="entry name" value="ADH_zinc_N_2"/>
    <property type="match status" value="1"/>
</dbReference>
<feature type="domain" description="Carrier" evidence="9">
    <location>
        <begin position="2506"/>
        <end position="2584"/>
    </location>
</feature>
<dbReference type="InterPro" id="IPR009081">
    <property type="entry name" value="PP-bd_ACP"/>
</dbReference>
<dbReference type="Gene3D" id="3.40.366.10">
    <property type="entry name" value="Malonyl-Coenzyme A Acyl Carrier Protein, domain 2"/>
    <property type="match status" value="1"/>
</dbReference>
<dbReference type="InterPro" id="IPR014043">
    <property type="entry name" value="Acyl_transferase_dom"/>
</dbReference>
<dbReference type="InterPro" id="IPR042231">
    <property type="entry name" value="Cho/carn_acyl_trans_2"/>
</dbReference>
<dbReference type="SUPFAM" id="SSF51735">
    <property type="entry name" value="NAD(P)-binding Rossmann-fold domains"/>
    <property type="match status" value="2"/>
</dbReference>
<dbReference type="EMBL" id="NQIK02000010">
    <property type="protein sequence ID" value="KAF7565337.1"/>
    <property type="molecule type" value="Genomic_DNA"/>
</dbReference>
<dbReference type="Pfam" id="PF08242">
    <property type="entry name" value="Methyltransf_12"/>
    <property type="match status" value="1"/>
</dbReference>
<dbReference type="Pfam" id="PF14765">
    <property type="entry name" value="PS-DH"/>
    <property type="match status" value="1"/>
</dbReference>
<dbReference type="InterPro" id="IPR020807">
    <property type="entry name" value="PKS_DH"/>
</dbReference>
<evidence type="ECO:0000259" key="10">
    <source>
        <dbReference type="PROSITE" id="PS52004"/>
    </source>
</evidence>
<evidence type="ECO:0000256" key="4">
    <source>
        <dbReference type="ARBA" id="ARBA00022737"/>
    </source>
</evidence>
<dbReference type="Proteomes" id="UP000245464">
    <property type="component" value="Chromosome 10"/>
</dbReference>
<protein>
    <submittedName>
        <fullName evidence="12">Polyketide synthase module protein</fullName>
    </submittedName>
</protein>
<dbReference type="InterPro" id="IPR014031">
    <property type="entry name" value="Ketoacyl_synth_C"/>
</dbReference>
<dbReference type="Gene3D" id="1.10.1200.10">
    <property type="entry name" value="ACP-like"/>
    <property type="match status" value="1"/>
</dbReference>
<dbReference type="InterPro" id="IPR032821">
    <property type="entry name" value="PKS_assoc"/>
</dbReference>
<dbReference type="Gene3D" id="3.90.180.10">
    <property type="entry name" value="Medium-chain alcohol dehydrogenases, catalytic domain"/>
    <property type="match status" value="1"/>
</dbReference>
<dbReference type="CDD" id="cd05195">
    <property type="entry name" value="enoyl_red"/>
    <property type="match status" value="1"/>
</dbReference>
<dbReference type="InterPro" id="IPR049552">
    <property type="entry name" value="PKS_DH_N"/>
</dbReference>
<comment type="caution">
    <text evidence="12">The sequence shown here is derived from an EMBL/GenBank/DDBJ whole genome shotgun (WGS) entry which is preliminary data.</text>
</comment>
<dbReference type="InterPro" id="IPR039551">
    <property type="entry name" value="Cho/carn_acyl_trans"/>
</dbReference>
<evidence type="ECO:0000259" key="11">
    <source>
        <dbReference type="PROSITE" id="PS52019"/>
    </source>
</evidence>
<dbReference type="SUPFAM" id="SSF47336">
    <property type="entry name" value="ACP-like"/>
    <property type="match status" value="1"/>
</dbReference>
<accession>A0A2W1E2Q8</accession>
<dbReference type="Gene3D" id="3.30.70.3290">
    <property type="match status" value="1"/>
</dbReference>
<dbReference type="GO" id="GO:0016491">
    <property type="term" value="F:oxidoreductase activity"/>
    <property type="evidence" value="ECO:0007669"/>
    <property type="project" value="InterPro"/>
</dbReference>
<evidence type="ECO:0000256" key="2">
    <source>
        <dbReference type="ARBA" id="ARBA00022553"/>
    </source>
</evidence>
<reference evidence="15" key="4">
    <citation type="journal article" date="2022" name="Microb. Genom.">
        <title>A global pangenome for the wheat fungal pathogen Pyrenophora tritici-repentis and prediction of effector protein structural homology.</title>
        <authorList>
            <person name="Moolhuijzen P.M."/>
            <person name="See P.T."/>
            <person name="Shi G."/>
            <person name="Powell H.R."/>
            <person name="Cockram J."/>
            <person name="Jorgensen L.N."/>
            <person name="Benslimane H."/>
            <person name="Strelkov S.E."/>
            <person name="Turner J."/>
            <person name="Liu Z."/>
            <person name="Moffat C.S."/>
        </authorList>
    </citation>
    <scope>NUCLEOTIDE SEQUENCE [LARGE SCALE GENOMIC DNA]</scope>
</reference>
<dbReference type="GO" id="GO:0031177">
    <property type="term" value="F:phosphopantetheine binding"/>
    <property type="evidence" value="ECO:0007669"/>
    <property type="project" value="InterPro"/>
</dbReference>
<evidence type="ECO:0000256" key="3">
    <source>
        <dbReference type="ARBA" id="ARBA00022679"/>
    </source>
</evidence>
<dbReference type="SMART" id="SM00823">
    <property type="entry name" value="PKS_PP"/>
    <property type="match status" value="1"/>
</dbReference>
<organism evidence="12 14">
    <name type="scientific">Pyrenophora tritici-repentis</name>
    <dbReference type="NCBI Taxonomy" id="45151"/>
    <lineage>
        <taxon>Eukaryota</taxon>
        <taxon>Fungi</taxon>
        <taxon>Dikarya</taxon>
        <taxon>Ascomycota</taxon>
        <taxon>Pezizomycotina</taxon>
        <taxon>Dothideomycetes</taxon>
        <taxon>Pleosporomycetidae</taxon>
        <taxon>Pleosporales</taxon>
        <taxon>Pleosporineae</taxon>
        <taxon>Pleosporaceae</taxon>
        <taxon>Pyrenophora</taxon>
    </lineage>
</organism>
<feature type="region of interest" description="N-terminal hotdog fold" evidence="8">
    <location>
        <begin position="967"/>
        <end position="1106"/>
    </location>
</feature>
<dbReference type="SUPFAM" id="SSF53901">
    <property type="entry name" value="Thiolase-like"/>
    <property type="match status" value="1"/>
</dbReference>
<dbReference type="PANTHER" id="PTHR43775:SF22">
    <property type="entry name" value="SYNTHASE, PUTATIVE (JCVI)-RELATED"/>
    <property type="match status" value="1"/>
</dbReference>
<keyword evidence="1" id="KW-0596">Phosphopantetheine</keyword>
<dbReference type="GO" id="GO:0006633">
    <property type="term" value="P:fatty acid biosynthetic process"/>
    <property type="evidence" value="ECO:0007669"/>
    <property type="project" value="TreeGrafter"/>
</dbReference>
<dbReference type="Gene3D" id="3.40.50.150">
    <property type="entry name" value="Vaccinia Virus protein VP39"/>
    <property type="match status" value="1"/>
</dbReference>
<dbReference type="SUPFAM" id="SSF55048">
    <property type="entry name" value="Probable ACP-binding domain of malonyl-CoA ACP transacylase"/>
    <property type="match status" value="1"/>
</dbReference>
<dbReference type="Pfam" id="PF16197">
    <property type="entry name" value="KAsynt_C_assoc"/>
    <property type="match status" value="1"/>
</dbReference>
<dbReference type="PROSITE" id="PS50075">
    <property type="entry name" value="CARRIER"/>
    <property type="match status" value="1"/>
</dbReference>
<dbReference type="InterPro" id="IPR013217">
    <property type="entry name" value="Methyltransf_12"/>
</dbReference>
<dbReference type="InterPro" id="IPR014030">
    <property type="entry name" value="Ketoacyl_synth_N"/>
</dbReference>
<dbReference type="Pfam" id="PF08240">
    <property type="entry name" value="ADH_N"/>
    <property type="match status" value="1"/>
</dbReference>
<dbReference type="EMBL" id="NRDI02000011">
    <property type="protein sequence ID" value="KAI1512410.1"/>
    <property type="molecule type" value="Genomic_DNA"/>
</dbReference>
<evidence type="ECO:0000313" key="15">
    <source>
        <dbReference type="Proteomes" id="UP000249757"/>
    </source>
</evidence>
<keyword evidence="2" id="KW-0597">Phosphoprotein</keyword>
<dbReference type="CDD" id="cd00833">
    <property type="entry name" value="PKS"/>
    <property type="match status" value="1"/>
</dbReference>
<evidence type="ECO:0000256" key="5">
    <source>
        <dbReference type="ARBA" id="ARBA00022857"/>
    </source>
</evidence>
<keyword evidence="6" id="KW-0511">Multifunctional enzyme</keyword>
<dbReference type="InterPro" id="IPR049551">
    <property type="entry name" value="PKS_DH_C"/>
</dbReference>
<sequence length="3213" mass="354185">MSPTPTPIAIIGIGCRLPGGVSDLDSLWKLLLEGRSGRMKIPKDRWSAEEWFDAYPDAKQSMVTKHGFFLQDDISQFDAKFFGISSMEAHAMDPQQRLLLMMAYEALEDACIPIDKLRGSNTGVFASIFERSYDRMGHKDLSTISNTHMNGTGEAILSNRISYCFDLKGPCMTIDTGCSGSLVALHQACHSLSLGESDLALVGGSQLVMHPDALTIMSGMGMLNPDGKSYAFDSRGEGYGRGEGVAMIVLKRLDRALEDGDRVHAIVANSGTNQDGKTSGLNTPSGDAQATLCSRVYREAGLNPADTSFVEAHGTGTQVGDREEIASIYKVFCESVARTGDLYVGSIKPNVGHLEATSGIAGLLKSILVLKHGQIPPNLDFIKPKPSLKLYERNIKIPTELTKLPTLRNGGPVRVSLNSFGYGGTNCHVILEAPHSESMIHGSNGIKLNSVEANGSHYNGVESNINSINGTTTNGTRLNQGESVKNGLSGTAQALHSGNSFSANTNAATENALSLRARDLHSWIKTHKMTPQTLPSLSYTLGVHRSALPYRKALVVSAIEELAVELGLLGPAKRMVSQAPVTFVFSGQGAQWHAMGLELINLSHVFRQSMSAMEDVLRQQGCQWSLVEELSRPLKQSRVGEAEIAQPATTAIQIALVDLLENFSIRPSRVVGHSSGEIAAAYAAGALSCNSAILLAYHRGVFSAKAKKVADVPGSMMAVSLNEIEAMQHLKKLTRGTAVVACVNSSSSLTLSGDETALDELKEVLDKDDIFARKLRVDTAYHSHHMQCVAEEYQEAIGSIESSNVRDEVTFYSSVTGAIKSTGFGADYWTSNLVSQVKFSQALTMVRDDQIKHNTKGDVSVFVEIGPHSALAGPSRQILMQEGAEKFKFEYLSALLRNVNAAQSTLALVGRLFELGLEVKMAAVLTMTNKRKPEIIRDLRPYPWDLAPFWRESRLSKAHRFRQFPHHDLLGLFDPASTIHEPRWRYFINMDTLPWLRGHMVEGFTIYPGAGYLTMAMEAMKQLVQMRGIEQPIAKFVLRNVTISKAIVLSEPDDTSSGEVEVQLSMSAANQYEGSRWESFRIRSYNVDGSWSIHCSGEITVEHDMTEPDEVEGTRERELRQDEALQFLTASQQSCDAEMTKSEFYNFARLTGNEFSGAFTAIVWARYGKNRGVFEICTPDVAPLMPYRSFRHHIIHPTTLDATQQINAVLFKKFITNAACVPTSIPLLEISASLSTTAGNSLTGAIQIEADGPKASKGEGWVFQKDTNGHLSPVIRLLVNLRAIGDTREEENRPFVQDVVNRLDWNLDADFMTGTSFLQELSSKLGLDENTTHGFEGTKISVDESQKEYLVTDQASSIWFREAVRHVEEDKAGMITPQQVKFFGWMKRWLASDYCRQITSGLTREEETSILKRIELCNTSAQLQLLARVGKALPHIVTGETQPLDVMLEGNLLSRYYESGILVGPYEAAVAYMKILTFKNPRLRVLEIGAGTGGCTKWLFRGLSGQNGAAGLPFEEYTFTDVSSGFFEDARQTFAEWEDIMQFRTLDADQDPLEQGFEPGSYDVVVAANVLHATRKIDVTISRVRKLLKPGGSLLLLEIPPRGAAFGLVAGPLTGWWAPEDDFRVDSPLLFRNQWQDVLARNGFGGIHLAWECMMVAKADPELCNLNREHATHSVVLIGNGVDDHVERTTTEFASRNIDTIAYSWEQAKAQEGSLYVILDIAEERALLDPKPPLFETIKAIVSAKTQVLWVLLHNKGDPAALAYKGLVNAFVRVLRRESGNTSLVTLDIRHPAQNTEQTARTVADVACRRFWPARGDLPSLEPEFACEDGRVLIPRVRADVEFLKWARRGTESGADIETEPAPYQQSDRVLKAEVATPGLLSSLRFVDDHISTALEPCQIEVKAEAHGVNYKDVGIALGQKGPGVHMAGEFAGVVTAVGEDMRHLYELGDRVMGFGAHPYSNLLRVHGYQAHKTPISMSATTAASIPHAYVTAFHCIVEIARLERGQSILIHAASGGVGQAAIQLAQHIGANIFCTVSTATKKKLIMDEYAIPESHVFSSQTGSLKQGIMRLTDDEGVDLVLNSSVGEMLRDSLDCVKTLGTFIELGKSEMQQGPQLSMASFNRSITFNAFDLETLAARNPKRVQRIMGDIVSLIESNTVHPARPISTYSIGQIEDAFRLISSRKHTGKVVLQIEPASTVKCLPAKPLPLHVRKDGTYIAAGGLGDLTSRICVFLASRGAGHIVSLSRRTVDDATKQKYMATVEKHGCKLHILQCDITNDESIKNAVDYCSTLPPVRGVVNGTLVLRDRTFAQMTVEEWKLPLQPKVLGTLNLDKFFASSDLAFFMTLSSVVAVVGKAGQSNYAAGNGFQDAFARAHANHPHTHYVSVNVGAVSVDAHGALKESQQGDMSIGGMKASLRQNSVMDISFDEFLANIEYAINSLIRGHDIHQTIQGVTHQSMVDANDEHLLENPIFSQLSSQKKKITSDTQNEKIDLKKSLGCVKTMEEAEQLIQAATLNKFAVFLDRPIDQIRVDQSLATIGLDSLVSIELKNWMVRTFQVNLQTSELGGAGSIQALAVTVASRSKLIPDDIRPPRQQEATTLVEKEEIPMNVHSRQNHSFYCCRASKELPRHPLVNLDEAVNDLLSSIGHFSHTREEHAELTRKAHALAVPGSLGRKLYNQLRAKADDPSVESWIAGPLLKALHLKRRYPLVPFSSFLGTHFDSAAPHSQSQRAAALTRALCEFKRDLDYRRLKPDFLGERPNCGHSLTWLFNALREPNVGCDKMMRYAGKEHVAVLRRGHLFKVSLLDGDSIVSYQKLEATYQKIIDLSLDEKHWTGILTTDNRDSWATNRQKLISMDPKNATYIGVLEESIFVMCLDDDSPVTREERVRSGYLGDSFNRWHDKTLQLIVTANGRSGTIFEHSMIDFMTTSQISQRLQGAIDTLDPQEDNLEQNGEAAVDLASLKEIPLGTMPTNIEAHISTLRDKYAAVTGAKIYTPHLIPSFGKALLLAHSVPIKATVDLTIQLASRLYFGYLPASWETVSTAHFHLGRPEIVQVVLKSVVDFCDAALDPAVPRFEACAKLLKAARECNAQIVKGGEGRNYFRLMDVLEVMSQEVQDEDSNETVPELFSDPVWKRSYPRLIMQTMIENKLAQDPGYTMEDPENVWMNYTVNEDSLEVCFVSPRSGAERFRAALDRATGIVKTIIQHKESR</sequence>
<dbReference type="InterPro" id="IPR020806">
    <property type="entry name" value="PKS_PP-bd"/>
</dbReference>
<dbReference type="InterPro" id="IPR011032">
    <property type="entry name" value="GroES-like_sf"/>
</dbReference>
<dbReference type="InterPro" id="IPR020841">
    <property type="entry name" value="PKS_Beta-ketoAc_synthase_dom"/>
</dbReference>
<dbReference type="Pfam" id="PF02801">
    <property type="entry name" value="Ketoacyl-synt_C"/>
    <property type="match status" value="1"/>
</dbReference>
<evidence type="ECO:0000256" key="1">
    <source>
        <dbReference type="ARBA" id="ARBA00022450"/>
    </source>
</evidence>
<dbReference type="Gene3D" id="3.30.559.10">
    <property type="entry name" value="Chloramphenicol acetyltransferase-like domain"/>
    <property type="match status" value="1"/>
</dbReference>
<dbReference type="InterPro" id="IPR049900">
    <property type="entry name" value="PKS_mFAS_DH"/>
</dbReference>
<evidence type="ECO:0000259" key="9">
    <source>
        <dbReference type="PROSITE" id="PS50075"/>
    </source>
</evidence>
<feature type="active site" description="Proton acceptor; for dehydratase activity" evidence="8">
    <location>
        <position position="999"/>
    </location>
</feature>
<dbReference type="Pfam" id="PF00755">
    <property type="entry name" value="Carn_acyltransf"/>
    <property type="match status" value="1"/>
</dbReference>
<dbReference type="SMART" id="SM00829">
    <property type="entry name" value="PKS_ER"/>
    <property type="match status" value="1"/>
</dbReference>
<keyword evidence="3" id="KW-0808">Transferase</keyword>
<evidence type="ECO:0000313" key="13">
    <source>
        <dbReference type="EMBL" id="KAI1512410.1"/>
    </source>
</evidence>
<dbReference type="Proteomes" id="UP000249757">
    <property type="component" value="Unassembled WGS sequence"/>
</dbReference>
<dbReference type="InterPro" id="IPR013968">
    <property type="entry name" value="PKS_KR"/>
</dbReference>
<feature type="domain" description="Ketosynthase family 3 (KS3)" evidence="10">
    <location>
        <begin position="5"/>
        <end position="433"/>
    </location>
</feature>
<dbReference type="InterPro" id="IPR042104">
    <property type="entry name" value="PKS_dehydratase_sf"/>
</dbReference>
<evidence type="ECO:0000256" key="8">
    <source>
        <dbReference type="PROSITE-ProRule" id="PRU01363"/>
    </source>
</evidence>
<dbReference type="Gene3D" id="3.40.50.720">
    <property type="entry name" value="NAD(P)-binding Rossmann-like Domain"/>
    <property type="match status" value="1"/>
</dbReference>
<dbReference type="CDD" id="cd02440">
    <property type="entry name" value="AdoMet_MTases"/>
    <property type="match status" value="1"/>
</dbReference>
<dbReference type="InterPro" id="IPR001227">
    <property type="entry name" value="Ac_transferase_dom_sf"/>
</dbReference>
<dbReference type="PROSITE" id="PS52004">
    <property type="entry name" value="KS3_2"/>
    <property type="match status" value="1"/>
</dbReference>
<keyword evidence="15" id="KW-1185">Reference proteome</keyword>
<dbReference type="InterPro" id="IPR050091">
    <property type="entry name" value="PKS_NRPS_Biosynth_Enz"/>
</dbReference>
<evidence type="ECO:0000313" key="14">
    <source>
        <dbReference type="Proteomes" id="UP000245464"/>
    </source>
</evidence>
<dbReference type="PROSITE" id="PS52019">
    <property type="entry name" value="PKS_MFAS_DH"/>
    <property type="match status" value="1"/>
</dbReference>
<feature type="domain" description="PKS/mFAS DH" evidence="11">
    <location>
        <begin position="967"/>
        <end position="1290"/>
    </location>
</feature>
<dbReference type="Pfam" id="PF23297">
    <property type="entry name" value="ACP_SdgA_C"/>
    <property type="match status" value="1"/>
</dbReference>
<dbReference type="InterPro" id="IPR016035">
    <property type="entry name" value="Acyl_Trfase/lysoPLipase"/>
</dbReference>
<dbReference type="InterPro" id="IPR023213">
    <property type="entry name" value="CAT-like_dom_sf"/>
</dbReference>
<dbReference type="InterPro" id="IPR020843">
    <property type="entry name" value="ER"/>
</dbReference>
<evidence type="ECO:0000256" key="7">
    <source>
        <dbReference type="ARBA" id="ARBA00023315"/>
    </source>
</evidence>
<dbReference type="PROSITE" id="PS00639">
    <property type="entry name" value="THIOL_PROTEASE_HIS"/>
    <property type="match status" value="1"/>
</dbReference>
<gene>
    <name evidence="13" type="ORF">Ptr86124_008376</name>
    <name evidence="12" type="ORF">PtrM4_047710</name>
</gene>
<dbReference type="SUPFAM" id="SSF53335">
    <property type="entry name" value="S-adenosyl-L-methionine-dependent methyltransferases"/>
    <property type="match status" value="1"/>
</dbReference>
<dbReference type="Gene3D" id="3.30.559.70">
    <property type="entry name" value="Choline/Carnitine o-acyltransferase, domain 2"/>
    <property type="match status" value="1"/>
</dbReference>
<dbReference type="GO" id="GO:0044550">
    <property type="term" value="P:secondary metabolite biosynthetic process"/>
    <property type="evidence" value="ECO:0007669"/>
    <property type="project" value="UniProtKB-ARBA"/>
</dbReference>
<evidence type="ECO:0000313" key="12">
    <source>
        <dbReference type="EMBL" id="KAF7565337.1"/>
    </source>
</evidence>
<dbReference type="SUPFAM" id="SSF52151">
    <property type="entry name" value="FabD/lysophospholipase-like"/>
    <property type="match status" value="1"/>
</dbReference>
<dbReference type="SMART" id="SM00827">
    <property type="entry name" value="PKS_AT"/>
    <property type="match status" value="1"/>
</dbReference>
<dbReference type="InterPro" id="IPR013154">
    <property type="entry name" value="ADH-like_N"/>
</dbReference>
<dbReference type="Pfam" id="PF22336">
    <property type="entry name" value="RhiE-like_linker"/>
    <property type="match status" value="1"/>
</dbReference>
<name>A0A2W1E2Q8_9PLEO</name>
<dbReference type="InterPro" id="IPR036736">
    <property type="entry name" value="ACP-like_sf"/>
</dbReference>
<dbReference type="InterPro" id="IPR029063">
    <property type="entry name" value="SAM-dependent_MTases_sf"/>
</dbReference>
<feature type="active site" description="Proton donor; for dehydratase activity" evidence="8">
    <location>
        <position position="1201"/>
    </location>
</feature>
<reference evidence="13" key="2">
    <citation type="submission" date="2021-05" db="EMBL/GenBank/DDBJ databases">
        <authorList>
            <person name="Moolhuijzen P.M."/>
            <person name="Moffat C.S."/>
        </authorList>
    </citation>
    <scope>NUCLEOTIDE SEQUENCE</scope>
    <source>
        <strain evidence="13">86-124</strain>
    </source>
</reference>
<reference evidence="13" key="3">
    <citation type="journal article" date="2022" name="bioRxiv">
        <title>A global pangenome for the wheat fungal pathogen Pyrenophora tritici-repentis and prediction of effector protein structural homology.</title>
        <authorList>
            <person name="Moolhuijzen P."/>
            <person name="See P.T."/>
            <person name="Shi G."/>
            <person name="Powell H.R."/>
            <person name="Cockram J."/>
            <person name="Jorgensen L.N."/>
            <person name="Benslimane H."/>
            <person name="Strelkov S.E."/>
            <person name="Turner J."/>
            <person name="Liu Z."/>
            <person name="Moffat C.S."/>
        </authorList>
    </citation>
    <scope>NUCLEOTIDE SEQUENCE</scope>
    <source>
        <strain evidence="13">86-124</strain>
    </source>
</reference>
<keyword evidence="7" id="KW-0012">Acyltransferase</keyword>
<dbReference type="SMART" id="SM00826">
    <property type="entry name" value="PKS_DH"/>
    <property type="match status" value="1"/>
</dbReference>
<dbReference type="Pfam" id="PF08659">
    <property type="entry name" value="KR"/>
    <property type="match status" value="1"/>
</dbReference>
<dbReference type="SUPFAM" id="SSF50129">
    <property type="entry name" value="GroES-like"/>
    <property type="match status" value="1"/>
</dbReference>
<dbReference type="InterPro" id="IPR016036">
    <property type="entry name" value="Malonyl_transacylase_ACP-bd"/>
</dbReference>
<dbReference type="InterPro" id="IPR054514">
    <property type="entry name" value="RhiE-like_linker"/>
</dbReference>
<dbReference type="Pfam" id="PF21089">
    <property type="entry name" value="PKS_DH_N"/>
    <property type="match status" value="1"/>
</dbReference>
<feature type="region of interest" description="C-terminal hotdog fold" evidence="8">
    <location>
        <begin position="1136"/>
        <end position="1290"/>
    </location>
</feature>
<dbReference type="SUPFAM" id="SSF52777">
    <property type="entry name" value="CoA-dependent acyltransferases"/>
    <property type="match status" value="2"/>
</dbReference>
<dbReference type="InterPro" id="IPR036291">
    <property type="entry name" value="NAD(P)-bd_dom_sf"/>
</dbReference>
<proteinExistence type="predicted"/>
<dbReference type="InterPro" id="IPR025660">
    <property type="entry name" value="Pept_his_AS"/>
</dbReference>
<dbReference type="SMART" id="SM00822">
    <property type="entry name" value="PKS_KR"/>
    <property type="match status" value="1"/>
</dbReference>
<dbReference type="Gene3D" id="3.40.47.10">
    <property type="match status" value="1"/>
</dbReference>
<dbReference type="InterPro" id="IPR057326">
    <property type="entry name" value="KR_dom"/>
</dbReference>
<keyword evidence="5" id="KW-0521">NADP</keyword>
<dbReference type="InterPro" id="IPR016039">
    <property type="entry name" value="Thiolase-like"/>
</dbReference>
<dbReference type="PANTHER" id="PTHR43775">
    <property type="entry name" value="FATTY ACID SYNTHASE"/>
    <property type="match status" value="1"/>
</dbReference>